<comment type="caution">
    <text evidence="1">The sequence shown here is derived from an EMBL/GenBank/DDBJ whole genome shotgun (WGS) entry which is preliminary data.</text>
</comment>
<evidence type="ECO:0000313" key="1">
    <source>
        <dbReference type="EMBL" id="KAK1435571.1"/>
    </source>
</evidence>
<dbReference type="EMBL" id="JAUHHV010000001">
    <property type="protein sequence ID" value="KAK1435571.1"/>
    <property type="molecule type" value="Genomic_DNA"/>
</dbReference>
<protein>
    <submittedName>
        <fullName evidence="1">Uncharacterized protein</fullName>
    </submittedName>
</protein>
<proteinExistence type="predicted"/>
<sequence length="159" mass="18220">MFVIRFQSISFLNTITPYKFSLKQLHPLHSSSSARSFIHEQNQGLVQNCKQDIKCEDICSFIGSLNSGLSHVKPLSITHESTRLQRNLFLCFCHNLTCLMFEVDTRKTCSHFAKQLDGKKWSITDYLIIGHLSLFQHLEHFGLSSSQVEIKPVEFNSQG</sequence>
<organism evidence="1 2">
    <name type="scientific">Tagetes erecta</name>
    <name type="common">African marigold</name>
    <dbReference type="NCBI Taxonomy" id="13708"/>
    <lineage>
        <taxon>Eukaryota</taxon>
        <taxon>Viridiplantae</taxon>
        <taxon>Streptophyta</taxon>
        <taxon>Embryophyta</taxon>
        <taxon>Tracheophyta</taxon>
        <taxon>Spermatophyta</taxon>
        <taxon>Magnoliopsida</taxon>
        <taxon>eudicotyledons</taxon>
        <taxon>Gunneridae</taxon>
        <taxon>Pentapetalae</taxon>
        <taxon>asterids</taxon>
        <taxon>campanulids</taxon>
        <taxon>Asterales</taxon>
        <taxon>Asteraceae</taxon>
        <taxon>Asteroideae</taxon>
        <taxon>Heliantheae alliance</taxon>
        <taxon>Tageteae</taxon>
        <taxon>Tagetes</taxon>
    </lineage>
</organism>
<dbReference type="Proteomes" id="UP001229421">
    <property type="component" value="Unassembled WGS sequence"/>
</dbReference>
<gene>
    <name evidence="1" type="ORF">QVD17_01337</name>
</gene>
<accession>A0AAD8P892</accession>
<reference evidence="1" key="1">
    <citation type="journal article" date="2023" name="bioRxiv">
        <title>Improved chromosome-level genome assembly for marigold (Tagetes erecta).</title>
        <authorList>
            <person name="Jiang F."/>
            <person name="Yuan L."/>
            <person name="Wang S."/>
            <person name="Wang H."/>
            <person name="Xu D."/>
            <person name="Wang A."/>
            <person name="Fan W."/>
        </authorList>
    </citation>
    <scope>NUCLEOTIDE SEQUENCE</scope>
    <source>
        <strain evidence="1">WSJ</strain>
        <tissue evidence="1">Leaf</tissue>
    </source>
</reference>
<evidence type="ECO:0000313" key="2">
    <source>
        <dbReference type="Proteomes" id="UP001229421"/>
    </source>
</evidence>
<name>A0AAD8P892_TARER</name>
<dbReference type="AlphaFoldDB" id="A0AAD8P892"/>
<keyword evidence="2" id="KW-1185">Reference proteome</keyword>